<dbReference type="GO" id="GO:0015074">
    <property type="term" value="P:DNA integration"/>
    <property type="evidence" value="ECO:0007669"/>
    <property type="project" value="InterPro"/>
</dbReference>
<dbReference type="OrthoDB" id="413749at2759"/>
<evidence type="ECO:0000259" key="2">
    <source>
        <dbReference type="PROSITE" id="PS50994"/>
    </source>
</evidence>
<feature type="compositionally biased region" description="Low complexity" evidence="1">
    <location>
        <begin position="276"/>
        <end position="310"/>
    </location>
</feature>
<dbReference type="EMBL" id="CAMXCT030000012">
    <property type="protein sequence ID" value="CAL4759765.1"/>
    <property type="molecule type" value="Genomic_DNA"/>
</dbReference>
<dbReference type="AlphaFoldDB" id="A0A9P1FDW2"/>
<dbReference type="InterPro" id="IPR012337">
    <property type="entry name" value="RNaseH-like_sf"/>
</dbReference>
<keyword evidence="6" id="KW-1185">Reference proteome</keyword>
<organism evidence="3">
    <name type="scientific">Cladocopium goreaui</name>
    <dbReference type="NCBI Taxonomy" id="2562237"/>
    <lineage>
        <taxon>Eukaryota</taxon>
        <taxon>Sar</taxon>
        <taxon>Alveolata</taxon>
        <taxon>Dinophyceae</taxon>
        <taxon>Suessiales</taxon>
        <taxon>Symbiodiniaceae</taxon>
        <taxon>Cladocopium</taxon>
    </lineage>
</organism>
<feature type="compositionally biased region" description="Basic and acidic residues" evidence="1">
    <location>
        <begin position="197"/>
        <end position="206"/>
    </location>
</feature>
<dbReference type="EMBL" id="CAMXCT010000012">
    <property type="protein sequence ID" value="CAI3972453.1"/>
    <property type="molecule type" value="Genomic_DNA"/>
</dbReference>
<accession>A0A9P1FDW2</accession>
<name>A0A9P1FDW2_9DINO</name>
<comment type="caution">
    <text evidence="3">The sequence shown here is derived from an EMBL/GenBank/DDBJ whole genome shotgun (WGS) entry which is preliminary data.</text>
</comment>
<dbReference type="InterPro" id="IPR001584">
    <property type="entry name" value="Integrase_cat-core"/>
</dbReference>
<evidence type="ECO:0000313" key="6">
    <source>
        <dbReference type="Proteomes" id="UP001152797"/>
    </source>
</evidence>
<dbReference type="Proteomes" id="UP001152797">
    <property type="component" value="Unassembled WGS sequence"/>
</dbReference>
<gene>
    <name evidence="3" type="ORF">C1SCF055_LOCUS1037</name>
</gene>
<dbReference type="PROSITE" id="PS50994">
    <property type="entry name" value="INTEGRASE"/>
    <property type="match status" value="1"/>
</dbReference>
<dbReference type="EMBL" id="CAMXCT020000012">
    <property type="protein sequence ID" value="CAL1125828.1"/>
    <property type="molecule type" value="Genomic_DNA"/>
</dbReference>
<dbReference type="SUPFAM" id="SSF53098">
    <property type="entry name" value="Ribonuclease H-like"/>
    <property type="match status" value="1"/>
</dbReference>
<dbReference type="InterPro" id="IPR036397">
    <property type="entry name" value="RNaseH_sf"/>
</dbReference>
<dbReference type="Gene3D" id="3.30.420.10">
    <property type="entry name" value="Ribonuclease H-like superfamily/Ribonuclease H"/>
    <property type="match status" value="1"/>
</dbReference>
<evidence type="ECO:0000313" key="4">
    <source>
        <dbReference type="EMBL" id="CAL1125828.1"/>
    </source>
</evidence>
<feature type="compositionally biased region" description="Low complexity" evidence="1">
    <location>
        <begin position="566"/>
        <end position="582"/>
    </location>
</feature>
<feature type="region of interest" description="Disordered" evidence="1">
    <location>
        <begin position="189"/>
        <end position="310"/>
    </location>
</feature>
<feature type="compositionally biased region" description="Low complexity" evidence="1">
    <location>
        <begin position="247"/>
        <end position="266"/>
    </location>
</feature>
<reference evidence="3" key="1">
    <citation type="submission" date="2022-10" db="EMBL/GenBank/DDBJ databases">
        <authorList>
            <person name="Chen Y."/>
            <person name="Dougan E. K."/>
            <person name="Chan C."/>
            <person name="Rhodes N."/>
            <person name="Thang M."/>
        </authorList>
    </citation>
    <scope>NUCLEOTIDE SEQUENCE</scope>
</reference>
<evidence type="ECO:0000256" key="1">
    <source>
        <dbReference type="SAM" id="MobiDB-lite"/>
    </source>
</evidence>
<evidence type="ECO:0000313" key="3">
    <source>
        <dbReference type="EMBL" id="CAI3972453.1"/>
    </source>
</evidence>
<protein>
    <submittedName>
        <fullName evidence="5">Retrovirus-related Pol polyprotein from transposon TNT 1-94</fullName>
    </submittedName>
</protein>
<reference evidence="4" key="2">
    <citation type="submission" date="2024-04" db="EMBL/GenBank/DDBJ databases">
        <authorList>
            <person name="Chen Y."/>
            <person name="Shah S."/>
            <person name="Dougan E. K."/>
            <person name="Thang M."/>
            <person name="Chan C."/>
        </authorList>
    </citation>
    <scope>NUCLEOTIDE SEQUENCE [LARGE SCALE GENOMIC DNA]</scope>
</reference>
<sequence length="656" mass="69573">MSSRKVPDALAALQTVFNRFRYMGVPINRVHSDRAEFQSVPIQRWIRQQGLAQSFTPGDDPAANGRVEAEVHQVKRRTCALLHHAGLSNASWPTAIRFAAEQRLRSQLRHLGCIAPPVLPFMQEVAVKRKRWNNAGVLANPFVMGRVLCPSPQMTSGWVVRTTDGNLMHVREAIIPSQVGDQVIVQLQEHPPPPIPVDEHESEGPPRRRLHGKQMADPNQHRVYFPDPVLLLGDSAGDPNVSFGGESSSSSPNPNPNPASNHVSNSENVEGSENTEGPGVSSGVVAEGESRGVSSGAESEGSSGVSSGVLSGVTSGVSSDGGEFLGGRGEVDVVIKSIARRSTYDVEMEWLLDVQDRLSGTLEDRLGGGQEVHVGLEDKILREADFERKVVEDNLQAVEEWREESVRRLCAIQAGNGEGSQGLGECGLEVLGCGSDGRPLFEPAAGTTGASLSGPFDPFRRCAVPVIDAIADGSFAPDSQRSKFFATPPGEEAVGPADNGDAVAGFGDAAMGSAGVGTAVSELIEFSGGGVELADTGSEVPSPSPLALGEHDGAVDGPQGAELGGEDSSSSESGGDLSSSESVVMETTARVKRFRAKIPEGQCWFVHSKSHLVHRHDGDEVDGMKFTVCGKRLSSNYVPCTEATAWNVLCKSCNRK</sequence>
<proteinExistence type="predicted"/>
<dbReference type="GO" id="GO:0003676">
    <property type="term" value="F:nucleic acid binding"/>
    <property type="evidence" value="ECO:0007669"/>
    <property type="project" value="InterPro"/>
</dbReference>
<evidence type="ECO:0000313" key="5">
    <source>
        <dbReference type="EMBL" id="CAL4759765.1"/>
    </source>
</evidence>
<feature type="region of interest" description="Disordered" evidence="1">
    <location>
        <begin position="532"/>
        <end position="584"/>
    </location>
</feature>
<feature type="domain" description="Integrase catalytic" evidence="2">
    <location>
        <begin position="1"/>
        <end position="125"/>
    </location>
</feature>